<reference evidence="1 2" key="1">
    <citation type="journal article" date="2013" name="ISME J.">
        <title>Comparative genomics of pathogenic lineages of Vibrio nigripulchritudo identifies virulence-associated traits.</title>
        <authorList>
            <person name="Goudenege D."/>
            <person name="Labreuche Y."/>
            <person name="Krin E."/>
            <person name="Ansquer D."/>
            <person name="Mangenot S."/>
            <person name="Calteau A."/>
            <person name="Medigue C."/>
            <person name="Mazel D."/>
            <person name="Polz M.F."/>
            <person name="Le Roux F."/>
        </authorList>
    </citation>
    <scope>NUCLEOTIDE SEQUENCE [LARGE SCALE GENOMIC DNA]</scope>
    <source>
        <strain evidence="1 2">SOn1</strain>
    </source>
</reference>
<dbReference type="Proteomes" id="UP000018211">
    <property type="component" value="Unassembled WGS sequence"/>
</dbReference>
<name>A0AAV2VSY8_9VIBR</name>
<dbReference type="AlphaFoldDB" id="A0AAV2VSY8"/>
<organism evidence="1 2">
    <name type="scientific">Vibrio nigripulchritudo SOn1</name>
    <dbReference type="NCBI Taxonomy" id="1238450"/>
    <lineage>
        <taxon>Bacteria</taxon>
        <taxon>Pseudomonadati</taxon>
        <taxon>Pseudomonadota</taxon>
        <taxon>Gammaproteobacteria</taxon>
        <taxon>Vibrionales</taxon>
        <taxon>Vibrionaceae</taxon>
        <taxon>Vibrio</taxon>
    </lineage>
</organism>
<evidence type="ECO:0000313" key="2">
    <source>
        <dbReference type="Proteomes" id="UP000018211"/>
    </source>
</evidence>
<sequence>MISICYGHITRFIDALIAILNNKNNIYIKSHYILTYLP</sequence>
<comment type="caution">
    <text evidence="1">The sequence shown here is derived from an EMBL/GenBank/DDBJ whole genome shotgun (WGS) entry which is preliminary data.</text>
</comment>
<evidence type="ECO:0000313" key="1">
    <source>
        <dbReference type="EMBL" id="CCO47765.1"/>
    </source>
</evidence>
<gene>
    <name evidence="1" type="ORF">VIBNISOn1_350001</name>
</gene>
<protein>
    <submittedName>
        <fullName evidence="1">Uncharacterized protein</fullName>
    </submittedName>
</protein>
<dbReference type="EMBL" id="CAOF01000126">
    <property type="protein sequence ID" value="CCO47765.1"/>
    <property type="molecule type" value="Genomic_DNA"/>
</dbReference>
<accession>A0AAV2VSY8</accession>
<proteinExistence type="predicted"/>